<dbReference type="GO" id="GO:0030170">
    <property type="term" value="F:pyridoxal phosphate binding"/>
    <property type="evidence" value="ECO:0007669"/>
    <property type="project" value="InterPro"/>
</dbReference>
<dbReference type="GO" id="GO:0005739">
    <property type="term" value="C:mitochondrion"/>
    <property type="evidence" value="ECO:0007669"/>
    <property type="project" value="TreeGrafter"/>
</dbReference>
<dbReference type="Pfam" id="PF00202">
    <property type="entry name" value="Aminotran_3"/>
    <property type="match status" value="1"/>
</dbReference>
<dbReference type="SUPFAM" id="SSF53383">
    <property type="entry name" value="PLP-dependent transferases"/>
    <property type="match status" value="1"/>
</dbReference>
<dbReference type="GO" id="GO:0016829">
    <property type="term" value="F:lyase activity"/>
    <property type="evidence" value="ECO:0007669"/>
    <property type="project" value="UniProtKB-KW"/>
</dbReference>
<sequence>MAAVITTREISESLGEYYSTFGGNPVACAVGMAVLDVIENEKLVQSAKAVGKTLLENLQLLKAKHECVGDVRGMGLCLALDIVQDKASRKPARELAQTIVHR</sequence>
<dbReference type="Gene3D" id="3.90.1150.10">
    <property type="entry name" value="Aspartate Aminotransferase, domain 1"/>
    <property type="match status" value="1"/>
</dbReference>
<dbReference type="OrthoDB" id="10261433at2759"/>
<dbReference type="InterPro" id="IPR015421">
    <property type="entry name" value="PyrdxlP-dep_Trfase_major"/>
</dbReference>
<gene>
    <name evidence="3" type="primary">ETNPPL</name>
    <name evidence="3" type="ORF">E2C01_085406</name>
</gene>
<dbReference type="GO" id="GO:0008483">
    <property type="term" value="F:transaminase activity"/>
    <property type="evidence" value="ECO:0007669"/>
    <property type="project" value="InterPro"/>
</dbReference>
<dbReference type="InterPro" id="IPR015424">
    <property type="entry name" value="PyrdxlP-dep_Trfase"/>
</dbReference>
<dbReference type="InterPro" id="IPR015422">
    <property type="entry name" value="PyrdxlP-dep_Trfase_small"/>
</dbReference>
<dbReference type="AlphaFoldDB" id="A0A5B7J6N7"/>
<dbReference type="Proteomes" id="UP000324222">
    <property type="component" value="Unassembled WGS sequence"/>
</dbReference>
<dbReference type="EMBL" id="VSRR010084345">
    <property type="protein sequence ID" value="MPC90419.1"/>
    <property type="molecule type" value="Genomic_DNA"/>
</dbReference>
<dbReference type="PANTHER" id="PTHR45688">
    <property type="match status" value="1"/>
</dbReference>
<reference evidence="3 4" key="1">
    <citation type="submission" date="2019-05" db="EMBL/GenBank/DDBJ databases">
        <title>Another draft genome of Portunus trituberculatus and its Hox gene families provides insights of decapod evolution.</title>
        <authorList>
            <person name="Jeong J.-H."/>
            <person name="Song I."/>
            <person name="Kim S."/>
            <person name="Choi T."/>
            <person name="Kim D."/>
            <person name="Ryu S."/>
            <person name="Kim W."/>
        </authorList>
    </citation>
    <scope>NUCLEOTIDE SEQUENCE [LARGE SCALE GENOMIC DNA]</scope>
    <source>
        <tissue evidence="3">Muscle</tissue>
    </source>
</reference>
<evidence type="ECO:0000313" key="3">
    <source>
        <dbReference type="EMBL" id="MPC90419.1"/>
    </source>
</evidence>
<dbReference type="InterPro" id="IPR005814">
    <property type="entry name" value="Aminotrans_3"/>
</dbReference>
<keyword evidence="4" id="KW-1185">Reference proteome</keyword>
<comment type="similarity">
    <text evidence="1">Belongs to the class-III pyridoxal-phosphate-dependent aminotransferase family.</text>
</comment>
<comment type="caution">
    <text evidence="3">The sequence shown here is derived from an EMBL/GenBank/DDBJ whole genome shotgun (WGS) entry which is preliminary data.</text>
</comment>
<accession>A0A5B7J6N7</accession>
<organism evidence="3 4">
    <name type="scientific">Portunus trituberculatus</name>
    <name type="common">Swimming crab</name>
    <name type="synonym">Neptunus trituberculatus</name>
    <dbReference type="NCBI Taxonomy" id="210409"/>
    <lineage>
        <taxon>Eukaryota</taxon>
        <taxon>Metazoa</taxon>
        <taxon>Ecdysozoa</taxon>
        <taxon>Arthropoda</taxon>
        <taxon>Crustacea</taxon>
        <taxon>Multicrustacea</taxon>
        <taxon>Malacostraca</taxon>
        <taxon>Eumalacostraca</taxon>
        <taxon>Eucarida</taxon>
        <taxon>Decapoda</taxon>
        <taxon>Pleocyemata</taxon>
        <taxon>Brachyura</taxon>
        <taxon>Eubrachyura</taxon>
        <taxon>Portunoidea</taxon>
        <taxon>Portunidae</taxon>
        <taxon>Portuninae</taxon>
        <taxon>Portunus</taxon>
    </lineage>
</organism>
<keyword evidence="3" id="KW-0456">Lyase</keyword>
<name>A0A5B7J6N7_PORTR</name>
<keyword evidence="2" id="KW-0663">Pyridoxal phosphate</keyword>
<evidence type="ECO:0000256" key="2">
    <source>
        <dbReference type="ARBA" id="ARBA00022898"/>
    </source>
</evidence>
<protein>
    <submittedName>
        <fullName evidence="3">Ethanolamine-phosphate phospho-lyase</fullName>
    </submittedName>
</protein>
<evidence type="ECO:0000256" key="1">
    <source>
        <dbReference type="ARBA" id="ARBA00008954"/>
    </source>
</evidence>
<evidence type="ECO:0000313" key="4">
    <source>
        <dbReference type="Proteomes" id="UP000324222"/>
    </source>
</evidence>
<dbReference type="Gene3D" id="3.40.640.10">
    <property type="entry name" value="Type I PLP-dependent aspartate aminotransferase-like (Major domain)"/>
    <property type="match status" value="1"/>
</dbReference>
<proteinExistence type="inferred from homology"/>
<dbReference type="PANTHER" id="PTHR45688:SF13">
    <property type="entry name" value="ALANINE--GLYOXYLATE AMINOTRANSFERASE 2-LIKE"/>
    <property type="match status" value="1"/>
</dbReference>